<sequence length="472" mass="52383">MGSEGKERPAVCLAAAVFLMCYLVQLTDCLGLRKTQMRVVKREADFTLAAGVQEGKIVFGKVFEFPDGNKKQSSNASVDDESDYQADSTGWFRHTDVDEASKEKWNNLETSLHCFGDHMKFRSLGPGASQLAVVQANDPPVPLSMVPPKCGYRMHGNLMAFVMIAPYEGCNMIQQGGNYMLPLLWQGHPLSLLCPAPQQAPQVPQQAPQVPQQAPQVPQQAPQVPQQAPQVPQQAPQVPQQAPHQAFFDFYSFLQAAAEPVKPVHFPSYPFPYPHPTAPPSTPVSKDPYSYIPYLHPTAPPSTPVSKDPYSYIPYLHPTAPPSTPVSKDPYSYIPYLHPTAPPSTPVSKDPYSYIPYLHPTAPPSTPVSKDPYSYIPYPYPTAPPSTPVPKDPYPQIPFDPRLPWLYWLQVPEFPLLFPYPPEYPMSVPKASNTNCAATKAPPGTPAQWHPMDYLPFLPKGQFPHLFYPQQG</sequence>
<keyword evidence="3" id="KW-1185">Reference proteome</keyword>
<name>A0ABV0ZXK6_9TELE</name>
<comment type="caution">
    <text evidence="2">The sequence shown here is derived from an EMBL/GenBank/DDBJ whole genome shotgun (WGS) entry which is preliminary data.</text>
</comment>
<protein>
    <submittedName>
        <fullName evidence="2">Uncharacterized protein</fullName>
    </submittedName>
</protein>
<organism evidence="2 3">
    <name type="scientific">Ameca splendens</name>
    <dbReference type="NCBI Taxonomy" id="208324"/>
    <lineage>
        <taxon>Eukaryota</taxon>
        <taxon>Metazoa</taxon>
        <taxon>Chordata</taxon>
        <taxon>Craniata</taxon>
        <taxon>Vertebrata</taxon>
        <taxon>Euteleostomi</taxon>
        <taxon>Actinopterygii</taxon>
        <taxon>Neopterygii</taxon>
        <taxon>Teleostei</taxon>
        <taxon>Neoteleostei</taxon>
        <taxon>Acanthomorphata</taxon>
        <taxon>Ovalentaria</taxon>
        <taxon>Atherinomorphae</taxon>
        <taxon>Cyprinodontiformes</taxon>
        <taxon>Goodeidae</taxon>
        <taxon>Ameca</taxon>
    </lineage>
</organism>
<feature type="region of interest" description="Disordered" evidence="1">
    <location>
        <begin position="201"/>
        <end position="239"/>
    </location>
</feature>
<evidence type="ECO:0000313" key="3">
    <source>
        <dbReference type="Proteomes" id="UP001469553"/>
    </source>
</evidence>
<gene>
    <name evidence="2" type="ORF">AMECASPLE_010317</name>
</gene>
<evidence type="ECO:0000313" key="2">
    <source>
        <dbReference type="EMBL" id="MEQ2310562.1"/>
    </source>
</evidence>
<accession>A0ABV0ZXK6</accession>
<dbReference type="Proteomes" id="UP001469553">
    <property type="component" value="Unassembled WGS sequence"/>
</dbReference>
<dbReference type="EMBL" id="JAHRIP010075831">
    <property type="protein sequence ID" value="MEQ2310562.1"/>
    <property type="molecule type" value="Genomic_DNA"/>
</dbReference>
<reference evidence="2 3" key="1">
    <citation type="submission" date="2021-06" db="EMBL/GenBank/DDBJ databases">
        <authorList>
            <person name="Palmer J.M."/>
        </authorList>
    </citation>
    <scope>NUCLEOTIDE SEQUENCE [LARGE SCALE GENOMIC DNA]</scope>
    <source>
        <strain evidence="2 3">AS_MEX2019</strain>
        <tissue evidence="2">Muscle</tissue>
    </source>
</reference>
<evidence type="ECO:0000256" key="1">
    <source>
        <dbReference type="SAM" id="MobiDB-lite"/>
    </source>
</evidence>
<proteinExistence type="predicted"/>